<evidence type="ECO:0000256" key="1">
    <source>
        <dbReference type="SAM" id="SignalP"/>
    </source>
</evidence>
<organism evidence="2 3">
    <name type="scientific">Rhodococcus rhodochrous</name>
    <dbReference type="NCBI Taxonomy" id="1829"/>
    <lineage>
        <taxon>Bacteria</taxon>
        <taxon>Bacillati</taxon>
        <taxon>Actinomycetota</taxon>
        <taxon>Actinomycetes</taxon>
        <taxon>Mycobacteriales</taxon>
        <taxon>Nocardiaceae</taxon>
        <taxon>Rhodococcus</taxon>
    </lineage>
</organism>
<dbReference type="AlphaFoldDB" id="A0AA46WVZ7"/>
<reference evidence="2 3" key="1">
    <citation type="journal article" date="2021" name="Front. Microbiol.">
        <title>Bacterial Transformation of Aromatic Monomers in Softwood Black Liquor.</title>
        <authorList>
            <person name="Navas L.E."/>
            <person name="Dexter G."/>
            <person name="Liu J."/>
            <person name="Levy-Booth D."/>
            <person name="Cho M."/>
            <person name="Jang S.K."/>
            <person name="Mansfield S.D."/>
            <person name="Renneckar S."/>
            <person name="Mohn W.W."/>
            <person name="Eltis L.D."/>
        </authorList>
    </citation>
    <scope>NUCLEOTIDE SEQUENCE [LARGE SCALE GENOMIC DNA]</scope>
    <source>
        <strain evidence="2 3">GD02</strain>
    </source>
</reference>
<evidence type="ECO:0000313" key="3">
    <source>
        <dbReference type="Proteomes" id="UP001162740"/>
    </source>
</evidence>
<proteinExistence type="predicted"/>
<feature type="signal peptide" evidence="1">
    <location>
        <begin position="1"/>
        <end position="29"/>
    </location>
</feature>
<sequence length="143" mass="14313">MTALRKFGLATATGVALVLGVLNAPVAAAAPVDATTLTRVVGSGSTGSFGYGGALVNETVSVTVDPERPGTSTFHGSMWCYCTVDWTNLSTGARGTVELPVRPMIGGGLSGNPVAETGSGRIVAVVTAPGFTYLPGVGSWTVP</sequence>
<gene>
    <name evidence="2" type="ORF">KUM34_001025</name>
</gene>
<dbReference type="RefSeq" id="WP_059382136.1">
    <property type="nucleotide sequence ID" value="NZ_CBJNPB010000105.1"/>
</dbReference>
<accession>A0AA46WVZ7</accession>
<name>A0AA46WVZ7_RHORH</name>
<dbReference type="EMBL" id="CP083974">
    <property type="protein sequence ID" value="UZF45328.1"/>
    <property type="molecule type" value="Genomic_DNA"/>
</dbReference>
<evidence type="ECO:0000313" key="2">
    <source>
        <dbReference type="EMBL" id="UZF45328.1"/>
    </source>
</evidence>
<dbReference type="Proteomes" id="UP001162740">
    <property type="component" value="Chromosome"/>
</dbReference>
<evidence type="ECO:0008006" key="4">
    <source>
        <dbReference type="Google" id="ProtNLM"/>
    </source>
</evidence>
<keyword evidence="1" id="KW-0732">Signal</keyword>
<protein>
    <recommendedName>
        <fullName evidence="4">Secreted protein</fullName>
    </recommendedName>
</protein>
<feature type="chain" id="PRO_5041468336" description="Secreted protein" evidence="1">
    <location>
        <begin position="30"/>
        <end position="143"/>
    </location>
</feature>